<keyword evidence="1" id="KW-0132">Cell division</keyword>
<proteinExistence type="predicted"/>
<dbReference type="GO" id="GO:0031145">
    <property type="term" value="P:anaphase-promoting complex-dependent catabolic process"/>
    <property type="evidence" value="ECO:0007669"/>
    <property type="project" value="InterPro"/>
</dbReference>
<dbReference type="Gene3D" id="2.130.10.10">
    <property type="entry name" value="YVTN repeat-like/Quinoprotein amine dehydrogenase"/>
    <property type="match status" value="1"/>
</dbReference>
<dbReference type="GO" id="GO:0005680">
    <property type="term" value="C:anaphase-promoting complex"/>
    <property type="evidence" value="ECO:0007669"/>
    <property type="project" value="InterPro"/>
</dbReference>
<evidence type="ECO:0000313" key="7">
    <source>
        <dbReference type="EMBL" id="ODM97284.1"/>
    </source>
</evidence>
<dbReference type="InterPro" id="IPR024977">
    <property type="entry name" value="Apc4-like_WD40_dom"/>
</dbReference>
<dbReference type="PANTHER" id="PTHR13260">
    <property type="entry name" value="ANAPHASE PROMOTING COMPLEX SUBUNIT 4 APC4"/>
    <property type="match status" value="1"/>
</dbReference>
<dbReference type="OMA" id="IMNTIHS"/>
<gene>
    <name evidence="7" type="ORF">Ocin01_09395</name>
</gene>
<dbReference type="EMBL" id="LJIJ01000457">
    <property type="protein sequence ID" value="ODM97284.1"/>
    <property type="molecule type" value="Genomic_DNA"/>
</dbReference>
<keyword evidence="2" id="KW-0498">Mitosis</keyword>
<keyword evidence="4" id="KW-0131">Cell cycle</keyword>
<evidence type="ECO:0000256" key="1">
    <source>
        <dbReference type="ARBA" id="ARBA00022618"/>
    </source>
</evidence>
<evidence type="ECO:0000256" key="4">
    <source>
        <dbReference type="ARBA" id="ARBA00023306"/>
    </source>
</evidence>
<organism evidence="7 8">
    <name type="scientific">Orchesella cincta</name>
    <name type="common">Springtail</name>
    <name type="synonym">Podura cincta</name>
    <dbReference type="NCBI Taxonomy" id="48709"/>
    <lineage>
        <taxon>Eukaryota</taxon>
        <taxon>Metazoa</taxon>
        <taxon>Ecdysozoa</taxon>
        <taxon>Arthropoda</taxon>
        <taxon>Hexapoda</taxon>
        <taxon>Collembola</taxon>
        <taxon>Entomobryomorpha</taxon>
        <taxon>Entomobryoidea</taxon>
        <taxon>Orchesellidae</taxon>
        <taxon>Orchesellinae</taxon>
        <taxon>Orchesella</taxon>
    </lineage>
</organism>
<dbReference type="AlphaFoldDB" id="A0A1D2MWV6"/>
<evidence type="ECO:0000313" key="8">
    <source>
        <dbReference type="Proteomes" id="UP000094527"/>
    </source>
</evidence>
<comment type="caution">
    <text evidence="7">The sequence shown here is derived from an EMBL/GenBank/DDBJ whole genome shotgun (WGS) entry which is preliminary data.</text>
</comment>
<evidence type="ECO:0000259" key="6">
    <source>
        <dbReference type="Pfam" id="PF12894"/>
    </source>
</evidence>
<dbReference type="Pfam" id="PF12894">
    <property type="entry name" value="ANAPC4_WD40"/>
    <property type="match status" value="1"/>
</dbReference>
<dbReference type="GO" id="GO:0070979">
    <property type="term" value="P:protein K11-linked ubiquitination"/>
    <property type="evidence" value="ECO:0007669"/>
    <property type="project" value="TreeGrafter"/>
</dbReference>
<name>A0A1D2MWV6_ORCCI</name>
<dbReference type="InterPro" id="IPR015943">
    <property type="entry name" value="WD40/YVTN_repeat-like_dom_sf"/>
</dbReference>
<feature type="compositionally biased region" description="Acidic residues" evidence="5">
    <location>
        <begin position="756"/>
        <end position="768"/>
    </location>
</feature>
<evidence type="ECO:0000256" key="2">
    <source>
        <dbReference type="ARBA" id="ARBA00022776"/>
    </source>
</evidence>
<dbReference type="GO" id="GO:0034399">
    <property type="term" value="C:nuclear periphery"/>
    <property type="evidence" value="ECO:0007669"/>
    <property type="project" value="TreeGrafter"/>
</dbReference>
<evidence type="ECO:0000256" key="5">
    <source>
        <dbReference type="SAM" id="MobiDB-lite"/>
    </source>
</evidence>
<accession>A0A1D2MWV6</accession>
<feature type="domain" description="Anaphase-promoting complex subunit 4-like WD40" evidence="6">
    <location>
        <begin position="19"/>
        <end position="108"/>
    </location>
</feature>
<evidence type="ECO:0000256" key="3">
    <source>
        <dbReference type="ARBA" id="ARBA00022786"/>
    </source>
</evidence>
<protein>
    <submittedName>
        <fullName evidence="7">Anaphase-promoting complex subunit 4</fullName>
    </submittedName>
</protein>
<dbReference type="OrthoDB" id="2110451at2759"/>
<feature type="compositionally biased region" description="Basic and acidic residues" evidence="5">
    <location>
        <begin position="769"/>
        <end position="780"/>
    </location>
</feature>
<dbReference type="PANTHER" id="PTHR13260:SF0">
    <property type="entry name" value="ANAPHASE-PROMOTING COMPLEX SUBUNIT 4"/>
    <property type="match status" value="1"/>
</dbReference>
<keyword evidence="3" id="KW-0833">Ubl conjugation pathway</keyword>
<dbReference type="GO" id="GO:0051301">
    <property type="term" value="P:cell division"/>
    <property type="evidence" value="ECO:0007669"/>
    <property type="project" value="UniProtKB-KW"/>
</dbReference>
<dbReference type="InterPro" id="IPR024789">
    <property type="entry name" value="APC4"/>
</dbReference>
<sequence length="780" mass="87752">MPKMKVLETGQASEEVVIMSWSPKMDLLAIGNKKGSIQLHRLTWQKVWQVMLSNRGESITPELMTWHPEGLFLIVSSGCFTYVIDVECGKVVHSHDVPVPISAMTWCSSQYRHSMNDVLSTQSKQQSDYLRNDIKIQRLESNLSILFLGTSNGYVYAYTGGFLLGLCIKICEEGSNCHVLKIDASSSLEAFQFITDEENGSDEVILSFSYFRNDYLPRIAPIIGPLGLKYILFLKNWAMIQSEMSSLNEHWGRLVDLYNNYMTFGGVKDLEVARVDYLELVLTGIVCVEMELFLGDGGREKEAKKNVNAITTANASITEHLRTIKCSIVNLLTELNEIGGFLKQISGYEEANNLIVMLRKSCNYLFLAILHIQSLVHNFTEVYAHFMHMIMNTIHSFNVQEVPDFIEEDADTDKVLEFLETFVDKDIFQFLLKNVSLGYPATGETDKAKKKSPFGELNFPEKNALGVAAEDAEARDYLSFPVLIRDLLEKYHKDSEKHAVLMDFTEEEVNKFLCNIIPTMHKLTKVLLSIPVLCSVPFEADTHQIARLPKSIYLEPAPKPESDESIITGTGSMILGRRNFDAIVDHQNSKATLSCLWSSRKVLFFEVDFQDRRKINVKSITLNFSRNIAAAELFSDSYITVVSHDTSKENQDCSKTIICQVQYRNMLNKSAYIDLNQLKSKCGAKSVIPPSAPVEVPTDISKACAPFNNVHVDYALPIDGFSPLQLRVSGPRKVGSLLATNQRTVLLLEMETDLSETSYDDTAEASDSEDSKSNEGDEED</sequence>
<dbReference type="Proteomes" id="UP000094527">
    <property type="component" value="Unassembled WGS sequence"/>
</dbReference>
<reference evidence="7 8" key="1">
    <citation type="journal article" date="2016" name="Genome Biol. Evol.">
        <title>Gene Family Evolution Reflects Adaptation to Soil Environmental Stressors in the Genome of the Collembolan Orchesella cincta.</title>
        <authorList>
            <person name="Faddeeva-Vakhrusheva A."/>
            <person name="Derks M.F."/>
            <person name="Anvar S.Y."/>
            <person name="Agamennone V."/>
            <person name="Suring W."/>
            <person name="Smit S."/>
            <person name="van Straalen N.M."/>
            <person name="Roelofs D."/>
        </authorList>
    </citation>
    <scope>NUCLEOTIDE SEQUENCE [LARGE SCALE GENOMIC DNA]</scope>
    <source>
        <tissue evidence="7">Mixed pool</tissue>
    </source>
</reference>
<dbReference type="SUPFAM" id="SSF50978">
    <property type="entry name" value="WD40 repeat-like"/>
    <property type="match status" value="1"/>
</dbReference>
<feature type="region of interest" description="Disordered" evidence="5">
    <location>
        <begin position="756"/>
        <end position="780"/>
    </location>
</feature>
<dbReference type="InterPro" id="IPR036322">
    <property type="entry name" value="WD40_repeat_dom_sf"/>
</dbReference>
<dbReference type="STRING" id="48709.A0A1D2MWV6"/>
<keyword evidence="8" id="KW-1185">Reference proteome</keyword>